<proteinExistence type="predicted"/>
<organism evidence="1 2">
    <name type="scientific">Paenibacillus arenosi</name>
    <dbReference type="NCBI Taxonomy" id="2774142"/>
    <lineage>
        <taxon>Bacteria</taxon>
        <taxon>Bacillati</taxon>
        <taxon>Bacillota</taxon>
        <taxon>Bacilli</taxon>
        <taxon>Bacillales</taxon>
        <taxon>Paenibacillaceae</taxon>
        <taxon>Paenibacillus</taxon>
    </lineage>
</organism>
<evidence type="ECO:0000313" key="2">
    <source>
        <dbReference type="Proteomes" id="UP000634529"/>
    </source>
</evidence>
<accession>A0ABR9AZS1</accession>
<comment type="caution">
    <text evidence="1">The sequence shown here is derived from an EMBL/GenBank/DDBJ whole genome shotgun (WGS) entry which is preliminary data.</text>
</comment>
<dbReference type="RefSeq" id="WP_192025985.1">
    <property type="nucleotide sequence ID" value="NZ_JACYTN010000013.1"/>
</dbReference>
<sequence length="57" mass="6268">MARPNLSSCPKQKWTADAKLAKNPSHFSDLAALAVGVSRIIQTVRLAFYLETELVLP</sequence>
<keyword evidence="2" id="KW-1185">Reference proteome</keyword>
<evidence type="ECO:0000313" key="1">
    <source>
        <dbReference type="EMBL" id="MBD8499651.1"/>
    </source>
</evidence>
<protein>
    <submittedName>
        <fullName evidence="1">Uncharacterized protein</fullName>
    </submittedName>
</protein>
<name>A0ABR9AZS1_9BACL</name>
<dbReference type="Proteomes" id="UP000634529">
    <property type="component" value="Unassembled WGS sequence"/>
</dbReference>
<gene>
    <name evidence="1" type="ORF">IFO66_15255</name>
</gene>
<dbReference type="EMBL" id="JACYTN010000013">
    <property type="protein sequence ID" value="MBD8499651.1"/>
    <property type="molecule type" value="Genomic_DNA"/>
</dbReference>
<reference evidence="1 2" key="1">
    <citation type="submission" date="2020-09" db="EMBL/GenBank/DDBJ databases">
        <title>Paenibacillus sp. CAU 1523 isolated from sand of Haeundae Beach.</title>
        <authorList>
            <person name="Kim W."/>
        </authorList>
    </citation>
    <scope>NUCLEOTIDE SEQUENCE [LARGE SCALE GENOMIC DNA]</scope>
    <source>
        <strain evidence="1 2">CAU 1523</strain>
    </source>
</reference>